<organism evidence="3 4">
    <name type="scientific">Ravibacter arvi</name>
    <dbReference type="NCBI Taxonomy" id="2051041"/>
    <lineage>
        <taxon>Bacteria</taxon>
        <taxon>Pseudomonadati</taxon>
        <taxon>Bacteroidota</taxon>
        <taxon>Cytophagia</taxon>
        <taxon>Cytophagales</taxon>
        <taxon>Spirosomataceae</taxon>
        <taxon>Ravibacter</taxon>
    </lineage>
</organism>
<dbReference type="Proteomes" id="UP001501508">
    <property type="component" value="Unassembled WGS sequence"/>
</dbReference>
<dbReference type="InterPro" id="IPR029058">
    <property type="entry name" value="AB_hydrolase_fold"/>
</dbReference>
<evidence type="ECO:0000313" key="3">
    <source>
        <dbReference type="EMBL" id="GAA4435440.1"/>
    </source>
</evidence>
<keyword evidence="4" id="KW-1185">Reference proteome</keyword>
<dbReference type="Pfam" id="PF20434">
    <property type="entry name" value="BD-FAE"/>
    <property type="match status" value="1"/>
</dbReference>
<gene>
    <name evidence="3" type="ORF">GCM10023091_11860</name>
</gene>
<proteinExistence type="predicted"/>
<protein>
    <recommendedName>
        <fullName evidence="2">BD-FAE-like domain-containing protein</fullName>
    </recommendedName>
</protein>
<accession>A0ABP8LVC0</accession>
<dbReference type="InterPro" id="IPR050300">
    <property type="entry name" value="GDXG_lipolytic_enzyme"/>
</dbReference>
<sequence>MSLSSREFDSKINDPIVRYKEDRDVAYGKNPYQRVDVFFPESVYERPSEVMIMIHGGNWFFGDKWFLQPSVDEVMKARKNLTIVNINYTITVLDPRKTMFEQQMADIDSCVSYLRRNVAKYNIRADRFAIMGASAGAHLALSYAYTLGKKKIHTVLGMSAITELASAKYLTPTLINDIKGLTGYDERKKNEEVLVKASPVHLASADAPRTILLYGLDDGSVAVRQQTLLRERLLALKVPNSLYTLKGQGHNVEAKYVAETILGGLGADEYDLYSEEF</sequence>
<evidence type="ECO:0000313" key="4">
    <source>
        <dbReference type="Proteomes" id="UP001501508"/>
    </source>
</evidence>
<dbReference type="Gene3D" id="3.40.50.1820">
    <property type="entry name" value="alpha/beta hydrolase"/>
    <property type="match status" value="1"/>
</dbReference>
<keyword evidence="1" id="KW-0378">Hydrolase</keyword>
<dbReference type="InterPro" id="IPR049492">
    <property type="entry name" value="BD-FAE-like_dom"/>
</dbReference>
<feature type="domain" description="BD-FAE-like" evidence="2">
    <location>
        <begin position="36"/>
        <end position="233"/>
    </location>
</feature>
<dbReference type="EMBL" id="BAABEY010000012">
    <property type="protein sequence ID" value="GAA4435440.1"/>
    <property type="molecule type" value="Genomic_DNA"/>
</dbReference>
<dbReference type="PANTHER" id="PTHR48081">
    <property type="entry name" value="AB HYDROLASE SUPERFAMILY PROTEIN C4A8.06C"/>
    <property type="match status" value="1"/>
</dbReference>
<dbReference type="SUPFAM" id="SSF53474">
    <property type="entry name" value="alpha/beta-Hydrolases"/>
    <property type="match status" value="1"/>
</dbReference>
<evidence type="ECO:0000256" key="1">
    <source>
        <dbReference type="ARBA" id="ARBA00022801"/>
    </source>
</evidence>
<dbReference type="PANTHER" id="PTHR48081:SF13">
    <property type="entry name" value="ALPHA_BETA HYDROLASE"/>
    <property type="match status" value="1"/>
</dbReference>
<evidence type="ECO:0000259" key="2">
    <source>
        <dbReference type="Pfam" id="PF20434"/>
    </source>
</evidence>
<reference evidence="4" key="1">
    <citation type="journal article" date="2019" name="Int. J. Syst. Evol. Microbiol.">
        <title>The Global Catalogue of Microorganisms (GCM) 10K type strain sequencing project: providing services to taxonomists for standard genome sequencing and annotation.</title>
        <authorList>
            <consortium name="The Broad Institute Genomics Platform"/>
            <consortium name="The Broad Institute Genome Sequencing Center for Infectious Disease"/>
            <person name="Wu L."/>
            <person name="Ma J."/>
        </authorList>
    </citation>
    <scope>NUCLEOTIDE SEQUENCE [LARGE SCALE GENOMIC DNA]</scope>
    <source>
        <strain evidence="4">JCM 31920</strain>
    </source>
</reference>
<comment type="caution">
    <text evidence="3">The sequence shown here is derived from an EMBL/GenBank/DDBJ whole genome shotgun (WGS) entry which is preliminary data.</text>
</comment>
<name>A0ABP8LVC0_9BACT</name>